<accession>A0ABS3HWU1</accession>
<feature type="domain" description="DNA2/NAM7 helicase-like C-terminal" evidence="8">
    <location>
        <begin position="827"/>
        <end position="939"/>
    </location>
</feature>
<dbReference type="Pfam" id="PF13086">
    <property type="entry name" value="AAA_11"/>
    <property type="match status" value="1"/>
</dbReference>
<evidence type="ECO:0000256" key="1">
    <source>
        <dbReference type="ARBA" id="ARBA00007913"/>
    </source>
</evidence>
<comment type="similarity">
    <text evidence="1">Belongs to the DNA2/NAM7 helicase family.</text>
</comment>
<keyword evidence="5" id="KW-0067">ATP-binding</keyword>
<dbReference type="InterPro" id="IPR041677">
    <property type="entry name" value="DNA2/NAM7_AAA_11"/>
</dbReference>
<evidence type="ECO:0000313" key="10">
    <source>
        <dbReference type="Proteomes" id="UP000664832"/>
    </source>
</evidence>
<evidence type="ECO:0000259" key="7">
    <source>
        <dbReference type="Pfam" id="PF13086"/>
    </source>
</evidence>
<dbReference type="InterPro" id="IPR050534">
    <property type="entry name" value="Coronavir_polyprotein_1ab"/>
</dbReference>
<evidence type="ECO:0000259" key="8">
    <source>
        <dbReference type="Pfam" id="PF13087"/>
    </source>
</evidence>
<evidence type="ECO:0000256" key="4">
    <source>
        <dbReference type="ARBA" id="ARBA00022806"/>
    </source>
</evidence>
<sequence>MYQKKSEKQLSDAGFTLFFDVFKFEELINDLSDKFHLVDEYREDNKTKKFTYCVTFMVNQDSFKLVDHSSFYTMSGYAHRKGKLPADISEIEDQISSHLAELFEHDFEKGMSQLVAREVQWSSQNYYEIQSDITQNDPFLHSFYIDDLELAKRFDSDNLNRYLFGFLGEKINLDSNKESKNFNKEEIAEILQPKNDPLGRFPSNPDHPLSLMQQIAVNVALNDKNDISGVNGPPGTGKTTLLKDVFAELIVQQASEICGLKDRHIEETEMYYKKGKIAKLKDCIADKNIVVASSNNGAVQNIVNELPQQEKIDKQFLNDVLSVDYFTDISNNEPTDENWGTFATEGGKKTNIKKMIEIVKQMSDELCSEDFVSNKNIYTDFIKQYNLVKTLRQNAQVIANTHKKFLNLQERQKSTEKIFHEELPKREVEKEEKIKRLQKKIDFLSMSVELHNANVASIKNDMALHAKNMELLKLNMEAVKQQKPFAFWLLKIVHHRSAKAYTEQWAMISSSITNSLDEQNFLKKTYEVEYNNASKLKKEQETYIVDKERIDISFNSWKQENEDALKDLKYKVDSLKKEIKESKFKPLDLSQSYADLQQDNPWFNKQYRIEQSKLFIAAIAVRKQFLYENRKSLKASVNIWNRMQDYTIPQKKYLISLAWSWINFAIPVVSTTFASFGRMFKDMGVGSIANLFIDEAGQATPQSAIGAIFRSRRIMAVGDPAQITPVVSLSTGIIGLIASQSANSKNIENVVNGYSSVQTLVDEASQFGYRKTNNEWIGIPLWVHRRCSNPMFSISNEISYGGQMVLAREKSQLGKGCWIDIVGKSNNKFVEEQAIRLKNDILKRTENSGETKPSIYVISPFKNIVEQLKKYLSGIKDFKKTNIGTVHTFQGKEAAVVYLVLGASFEEKGAASWAVSEPNLMNVAATRAKEEFYIIGDKKMYRSLKSEVVDKTLAVFDKQ</sequence>
<dbReference type="PANTHER" id="PTHR43788">
    <property type="entry name" value="DNA2/NAM7 HELICASE FAMILY MEMBER"/>
    <property type="match status" value="1"/>
</dbReference>
<reference evidence="9 10" key="1">
    <citation type="submission" date="2021-03" db="EMBL/GenBank/DDBJ databases">
        <title>Enterococcal diversity collection.</title>
        <authorList>
            <person name="Gilmore M.S."/>
            <person name="Schwartzman J."/>
            <person name="Van Tyne D."/>
            <person name="Martin M."/>
            <person name="Earl A.M."/>
            <person name="Manson A.L."/>
            <person name="Straub T."/>
            <person name="Salamzade R."/>
            <person name="Saavedra J."/>
            <person name="Lebreton F."/>
            <person name="Prichula J."/>
            <person name="Schaufler K."/>
            <person name="Gaca A."/>
            <person name="Sgardioli B."/>
            <person name="Wagenaar J."/>
            <person name="Strong T."/>
        </authorList>
    </citation>
    <scope>NUCLEOTIDE SEQUENCE [LARGE SCALE GENOMIC DNA]</scope>
    <source>
        <strain evidence="9 10">MSG2901</strain>
    </source>
</reference>
<keyword evidence="3" id="KW-0378">Hydrolase</keyword>
<evidence type="ECO:0000256" key="6">
    <source>
        <dbReference type="SAM" id="Coils"/>
    </source>
</evidence>
<feature type="coiled-coil region" evidence="6">
    <location>
        <begin position="558"/>
        <end position="585"/>
    </location>
</feature>
<dbReference type="InterPro" id="IPR027417">
    <property type="entry name" value="P-loop_NTPase"/>
</dbReference>
<proteinExistence type="inferred from homology"/>
<evidence type="ECO:0000256" key="3">
    <source>
        <dbReference type="ARBA" id="ARBA00022801"/>
    </source>
</evidence>
<name>A0ABS3HWU1_9ENTE</name>
<evidence type="ECO:0000313" key="9">
    <source>
        <dbReference type="EMBL" id="MBO0480929.1"/>
    </source>
</evidence>
<keyword evidence="10" id="KW-1185">Reference proteome</keyword>
<feature type="coiled-coil region" evidence="6">
    <location>
        <begin position="427"/>
        <end position="482"/>
    </location>
</feature>
<evidence type="ECO:0000256" key="2">
    <source>
        <dbReference type="ARBA" id="ARBA00022741"/>
    </source>
</evidence>
<keyword evidence="4 9" id="KW-0347">Helicase</keyword>
<dbReference type="Gene3D" id="3.40.50.300">
    <property type="entry name" value="P-loop containing nucleotide triphosphate hydrolases"/>
    <property type="match status" value="3"/>
</dbReference>
<comment type="caution">
    <text evidence="9">The sequence shown here is derived from an EMBL/GenBank/DDBJ whole genome shotgun (WGS) entry which is preliminary data.</text>
</comment>
<gene>
    <name evidence="9" type="ORF">JZO71_01155</name>
</gene>
<dbReference type="SUPFAM" id="SSF52540">
    <property type="entry name" value="P-loop containing nucleoside triphosphate hydrolases"/>
    <property type="match status" value="1"/>
</dbReference>
<evidence type="ECO:0000256" key="5">
    <source>
        <dbReference type="ARBA" id="ARBA00022840"/>
    </source>
</evidence>
<dbReference type="PANTHER" id="PTHR43788:SF8">
    <property type="entry name" value="DNA-BINDING PROTEIN SMUBP-2"/>
    <property type="match status" value="1"/>
</dbReference>
<dbReference type="Pfam" id="PF13087">
    <property type="entry name" value="AAA_12"/>
    <property type="match status" value="1"/>
</dbReference>
<protein>
    <submittedName>
        <fullName evidence="9">DNA2/NAM7 family helicase</fullName>
    </submittedName>
</protein>
<dbReference type="Proteomes" id="UP000664832">
    <property type="component" value="Unassembled WGS sequence"/>
</dbReference>
<keyword evidence="2" id="KW-0547">Nucleotide-binding</keyword>
<dbReference type="GO" id="GO:0004386">
    <property type="term" value="F:helicase activity"/>
    <property type="evidence" value="ECO:0007669"/>
    <property type="project" value="UniProtKB-KW"/>
</dbReference>
<dbReference type="RefSeq" id="WP_206897774.1">
    <property type="nucleotide sequence ID" value="NZ_JAFLWI010000002.1"/>
</dbReference>
<dbReference type="InterPro" id="IPR041679">
    <property type="entry name" value="DNA2/NAM7-like_C"/>
</dbReference>
<feature type="domain" description="DNA2/NAM7 helicase helicase" evidence="7">
    <location>
        <begin position="213"/>
        <end position="727"/>
    </location>
</feature>
<keyword evidence="6" id="KW-0175">Coiled coil</keyword>
<dbReference type="EMBL" id="JAFLWI010000002">
    <property type="protein sequence ID" value="MBO0480929.1"/>
    <property type="molecule type" value="Genomic_DNA"/>
</dbReference>
<organism evidence="9 10">
    <name type="scientific">Candidatus Enterococcus courvalinii</name>
    <dbReference type="NCBI Taxonomy" id="2815329"/>
    <lineage>
        <taxon>Bacteria</taxon>
        <taxon>Bacillati</taxon>
        <taxon>Bacillota</taxon>
        <taxon>Bacilli</taxon>
        <taxon>Lactobacillales</taxon>
        <taxon>Enterococcaceae</taxon>
        <taxon>Enterococcus</taxon>
    </lineage>
</organism>